<feature type="compositionally biased region" description="Polar residues" evidence="1">
    <location>
        <begin position="81"/>
        <end position="92"/>
    </location>
</feature>
<reference evidence="2" key="1">
    <citation type="submission" date="2014-09" db="EMBL/GenBank/DDBJ databases">
        <authorList>
            <person name="Magalhaes I.L.F."/>
            <person name="Oliveira U."/>
            <person name="Santos F.R."/>
            <person name="Vidigal T.H.D.A."/>
            <person name="Brescovit A.D."/>
            <person name="Santos A.J."/>
        </authorList>
    </citation>
    <scope>NUCLEOTIDE SEQUENCE</scope>
    <source>
        <tissue evidence="2">Shoot tissue taken approximately 20 cm above the soil surface</tissue>
    </source>
</reference>
<name>A0A0A9C6N9_ARUDO</name>
<evidence type="ECO:0000313" key="2">
    <source>
        <dbReference type="EMBL" id="JAD71984.1"/>
    </source>
</evidence>
<accession>A0A0A9C6N9</accession>
<dbReference type="AlphaFoldDB" id="A0A0A9C6N9"/>
<organism evidence="2">
    <name type="scientific">Arundo donax</name>
    <name type="common">Giant reed</name>
    <name type="synonym">Donax arundinaceus</name>
    <dbReference type="NCBI Taxonomy" id="35708"/>
    <lineage>
        <taxon>Eukaryota</taxon>
        <taxon>Viridiplantae</taxon>
        <taxon>Streptophyta</taxon>
        <taxon>Embryophyta</taxon>
        <taxon>Tracheophyta</taxon>
        <taxon>Spermatophyta</taxon>
        <taxon>Magnoliopsida</taxon>
        <taxon>Liliopsida</taxon>
        <taxon>Poales</taxon>
        <taxon>Poaceae</taxon>
        <taxon>PACMAD clade</taxon>
        <taxon>Arundinoideae</taxon>
        <taxon>Arundineae</taxon>
        <taxon>Arundo</taxon>
    </lineage>
</organism>
<reference evidence="2" key="2">
    <citation type="journal article" date="2015" name="Data Brief">
        <title>Shoot transcriptome of the giant reed, Arundo donax.</title>
        <authorList>
            <person name="Barrero R.A."/>
            <person name="Guerrero F.D."/>
            <person name="Moolhuijzen P."/>
            <person name="Goolsby J.A."/>
            <person name="Tidwell J."/>
            <person name="Bellgard S.E."/>
            <person name="Bellgard M.I."/>
        </authorList>
    </citation>
    <scope>NUCLEOTIDE SEQUENCE</scope>
    <source>
        <tissue evidence="2">Shoot tissue taken approximately 20 cm above the soil surface</tissue>
    </source>
</reference>
<proteinExistence type="predicted"/>
<feature type="region of interest" description="Disordered" evidence="1">
    <location>
        <begin position="49"/>
        <end position="92"/>
    </location>
</feature>
<protein>
    <submittedName>
        <fullName evidence="2">Uncharacterized protein</fullName>
    </submittedName>
</protein>
<sequence>MLLPLDCGFGFGEGGGGVGGGFGKIGGSSDGFTDSTRFLANWLTCWRRSPKSPRIPSRPRLAGRGYNPRETWSTGGFGESPPTTQSPPCLWG</sequence>
<dbReference type="EMBL" id="GBRH01225911">
    <property type="protein sequence ID" value="JAD71984.1"/>
    <property type="molecule type" value="Transcribed_RNA"/>
</dbReference>
<evidence type="ECO:0000256" key="1">
    <source>
        <dbReference type="SAM" id="MobiDB-lite"/>
    </source>
</evidence>